<gene>
    <name evidence="1" type="ORF">GAB14E_2146</name>
</gene>
<name>A0A099KYG3_COLPS</name>
<sequence length="130" mass="14829">MAINFPAHGKININIEDNIIILECEGPWNLEFFHILHQDLYNAVKQIAYSKYAVLLIPIGEAIGTAETMDYHINFLKKGQATAVAVNLSRSEVPSTTEHICRISYQAVNLKHEFFLDNDTAKRWLKEQLS</sequence>
<dbReference type="Proteomes" id="UP000029868">
    <property type="component" value="Unassembled WGS sequence"/>
</dbReference>
<evidence type="ECO:0000313" key="2">
    <source>
        <dbReference type="Proteomes" id="UP000029868"/>
    </source>
</evidence>
<dbReference type="OrthoDB" id="6335299at2"/>
<comment type="caution">
    <text evidence="1">The sequence shown here is derived from an EMBL/GenBank/DDBJ whole genome shotgun (WGS) entry which is preliminary data.</text>
</comment>
<proteinExistence type="predicted"/>
<protein>
    <recommendedName>
        <fullName evidence="3">STAS/SEC14 domain-containing protein</fullName>
    </recommendedName>
</protein>
<dbReference type="EMBL" id="JQEC01000016">
    <property type="protein sequence ID" value="KGJ94912.1"/>
    <property type="molecule type" value="Genomic_DNA"/>
</dbReference>
<evidence type="ECO:0008006" key="3">
    <source>
        <dbReference type="Google" id="ProtNLM"/>
    </source>
</evidence>
<evidence type="ECO:0000313" key="1">
    <source>
        <dbReference type="EMBL" id="KGJ94912.1"/>
    </source>
</evidence>
<organism evidence="1 2">
    <name type="scientific">Colwellia psychrerythraea</name>
    <name type="common">Vibrio psychroerythus</name>
    <dbReference type="NCBI Taxonomy" id="28229"/>
    <lineage>
        <taxon>Bacteria</taxon>
        <taxon>Pseudomonadati</taxon>
        <taxon>Pseudomonadota</taxon>
        <taxon>Gammaproteobacteria</taxon>
        <taxon>Alteromonadales</taxon>
        <taxon>Colwelliaceae</taxon>
        <taxon>Colwellia</taxon>
    </lineage>
</organism>
<reference evidence="1 2" key="1">
    <citation type="submission" date="2014-08" db="EMBL/GenBank/DDBJ databases">
        <title>Genomic and Phenotypic Diversity of Colwellia psychrerythraea strains from Disparate Marine Basins.</title>
        <authorList>
            <person name="Techtmann S.M."/>
            <person name="Stelling S.C."/>
            <person name="Utturkar S.M."/>
            <person name="Alshibli N."/>
            <person name="Harris A."/>
            <person name="Brown S.D."/>
            <person name="Hazen T.C."/>
        </authorList>
    </citation>
    <scope>NUCLEOTIDE SEQUENCE [LARGE SCALE GENOMIC DNA]</scope>
    <source>
        <strain evidence="1 2">GAB14E</strain>
    </source>
</reference>
<accession>A0A099KYG3</accession>
<dbReference type="PATRIC" id="fig|28229.3.peg.1765"/>
<dbReference type="AlphaFoldDB" id="A0A099KYG3"/>
<dbReference type="RefSeq" id="WP_033081815.1">
    <property type="nucleotide sequence ID" value="NZ_JQEC01000016.1"/>
</dbReference>